<dbReference type="RefSeq" id="WP_006239819.1">
    <property type="nucleotide sequence ID" value="NZ_JH636049.1"/>
</dbReference>
<dbReference type="OrthoDB" id="4773013at2"/>
<dbReference type="STRING" id="882086.SacxiDRAFT_3439"/>
<feature type="transmembrane region" description="Helical" evidence="2">
    <location>
        <begin position="44"/>
        <end position="62"/>
    </location>
</feature>
<keyword evidence="4" id="KW-1185">Reference proteome</keyword>
<reference evidence="3 4" key="1">
    <citation type="submission" date="2012-01" db="EMBL/GenBank/DDBJ databases">
        <title>Improved High-Quality Draft sequence of Saccharomonospora xinjiangensis XJ-54.</title>
        <authorList>
            <consortium name="US DOE Joint Genome Institute"/>
            <person name="Lucas S."/>
            <person name="Han J."/>
            <person name="Lapidus A."/>
            <person name="Cheng J.-F."/>
            <person name="Goodwin L."/>
            <person name="Pitluck S."/>
            <person name="Peters L."/>
            <person name="Mikhailova N."/>
            <person name="Teshima H."/>
            <person name="Detter J.C."/>
            <person name="Han C."/>
            <person name="Tapia R."/>
            <person name="Land M."/>
            <person name="Hauser L."/>
            <person name="Kyrpides N."/>
            <person name="Ivanova N."/>
            <person name="Pagani I."/>
            <person name="Brambilla E.-M."/>
            <person name="Klenk H.-P."/>
            <person name="Woyke T."/>
        </authorList>
    </citation>
    <scope>NUCLEOTIDE SEQUENCE [LARGE SCALE GENOMIC DNA]</scope>
    <source>
        <strain evidence="3 4">XJ-54</strain>
    </source>
</reference>
<accession>I0V688</accession>
<feature type="transmembrane region" description="Helical" evidence="2">
    <location>
        <begin position="137"/>
        <end position="156"/>
    </location>
</feature>
<dbReference type="AlphaFoldDB" id="I0V688"/>
<evidence type="ECO:0000256" key="1">
    <source>
        <dbReference type="SAM" id="MobiDB-lite"/>
    </source>
</evidence>
<dbReference type="eggNOG" id="ENOG5033X67">
    <property type="taxonomic scope" value="Bacteria"/>
</dbReference>
<feature type="compositionally biased region" description="Basic and acidic residues" evidence="1">
    <location>
        <begin position="1"/>
        <end position="15"/>
    </location>
</feature>
<name>I0V688_9PSEU</name>
<feature type="transmembrane region" description="Helical" evidence="2">
    <location>
        <begin position="105"/>
        <end position="125"/>
    </location>
</feature>
<feature type="region of interest" description="Disordered" evidence="1">
    <location>
        <begin position="1"/>
        <end position="20"/>
    </location>
</feature>
<evidence type="ECO:0000313" key="3">
    <source>
        <dbReference type="EMBL" id="EID55641.1"/>
    </source>
</evidence>
<dbReference type="EMBL" id="JH636049">
    <property type="protein sequence ID" value="EID55641.1"/>
    <property type="molecule type" value="Genomic_DNA"/>
</dbReference>
<protein>
    <recommendedName>
        <fullName evidence="5">Transmembrane protein</fullName>
    </recommendedName>
</protein>
<keyword evidence="2" id="KW-1133">Transmembrane helix</keyword>
<feature type="transmembrane region" description="Helical" evidence="2">
    <location>
        <begin position="77"/>
        <end position="98"/>
    </location>
</feature>
<evidence type="ECO:0000256" key="2">
    <source>
        <dbReference type="SAM" id="Phobius"/>
    </source>
</evidence>
<dbReference type="HOGENOM" id="CLU_094889_1_1_11"/>
<keyword evidence="2" id="KW-0812">Transmembrane</keyword>
<dbReference type="Proteomes" id="UP000004691">
    <property type="component" value="Unassembled WGS sequence"/>
</dbReference>
<evidence type="ECO:0000313" key="4">
    <source>
        <dbReference type="Proteomes" id="UP000004691"/>
    </source>
</evidence>
<evidence type="ECO:0008006" key="5">
    <source>
        <dbReference type="Google" id="ProtNLM"/>
    </source>
</evidence>
<keyword evidence="2" id="KW-0472">Membrane</keyword>
<sequence>MSDEARSASEGRTGDGGDLDELAADVDATLGKAVRTVEFGRRGFTIAVFVFLLLIGFVLPWVDGRPGWQALLGDAGAIPQLFAATSTGFGVLASTLALATRRWWLTWVCATGGWFAFVDGILAVWSQQSSGVSGVPGAGPGIGLVIACVAMGVLGFQWMKLAWSRH</sequence>
<proteinExistence type="predicted"/>
<gene>
    <name evidence="3" type="ORF">SacxiDRAFT_3439</name>
</gene>
<organism evidence="3 4">
    <name type="scientific">Saccharomonospora xinjiangensis XJ-54</name>
    <dbReference type="NCBI Taxonomy" id="882086"/>
    <lineage>
        <taxon>Bacteria</taxon>
        <taxon>Bacillati</taxon>
        <taxon>Actinomycetota</taxon>
        <taxon>Actinomycetes</taxon>
        <taxon>Pseudonocardiales</taxon>
        <taxon>Pseudonocardiaceae</taxon>
        <taxon>Saccharomonospora</taxon>
    </lineage>
</organism>